<feature type="transmembrane region" description="Helical" evidence="1">
    <location>
        <begin position="12"/>
        <end position="31"/>
    </location>
</feature>
<name>A0ABQ4M591_9BACL</name>
<protein>
    <recommendedName>
        <fullName evidence="2">YdbS-like PH domain-containing protein</fullName>
    </recommendedName>
</protein>
<accession>A0ABQ4M591</accession>
<dbReference type="PANTHER" id="PTHR34473">
    <property type="entry name" value="UPF0699 TRANSMEMBRANE PROTEIN YDBS"/>
    <property type="match status" value="1"/>
</dbReference>
<reference evidence="3 4" key="1">
    <citation type="submission" date="2021-03" db="EMBL/GenBank/DDBJ databases">
        <title>Antimicrobial resistance genes in bacteria isolated from Japanese honey, and their potential for conferring macrolide and lincosamide resistance in the American foulbrood pathogen Paenibacillus larvae.</title>
        <authorList>
            <person name="Okamoto M."/>
            <person name="Kumagai M."/>
            <person name="Kanamori H."/>
            <person name="Takamatsu D."/>
        </authorList>
    </citation>
    <scope>NUCLEOTIDE SEQUENCE [LARGE SCALE GENOMIC DNA]</scope>
    <source>
        <strain evidence="3 4">J21TS3</strain>
    </source>
</reference>
<organism evidence="3 4">
    <name type="scientific">Paenibacillus cookii</name>
    <dbReference type="NCBI Taxonomy" id="157839"/>
    <lineage>
        <taxon>Bacteria</taxon>
        <taxon>Bacillati</taxon>
        <taxon>Bacillota</taxon>
        <taxon>Bacilli</taxon>
        <taxon>Bacillales</taxon>
        <taxon>Paenibacillaceae</taxon>
        <taxon>Paenibacillus</taxon>
    </lineage>
</organism>
<dbReference type="InterPro" id="IPR005182">
    <property type="entry name" value="YdbS-like_PH"/>
</dbReference>
<comment type="caution">
    <text evidence="3">The sequence shown here is derived from an EMBL/GenBank/DDBJ whole genome shotgun (WGS) entry which is preliminary data.</text>
</comment>
<keyword evidence="4" id="KW-1185">Reference proteome</keyword>
<feature type="transmembrane region" description="Helical" evidence="1">
    <location>
        <begin position="51"/>
        <end position="75"/>
    </location>
</feature>
<dbReference type="Pfam" id="PF03703">
    <property type="entry name" value="bPH_2"/>
    <property type="match status" value="1"/>
</dbReference>
<evidence type="ECO:0000313" key="3">
    <source>
        <dbReference type="EMBL" id="GIO70323.1"/>
    </source>
</evidence>
<keyword evidence="1" id="KW-0472">Membrane</keyword>
<keyword evidence="1" id="KW-1133">Transmembrane helix</keyword>
<evidence type="ECO:0000256" key="1">
    <source>
        <dbReference type="SAM" id="Phobius"/>
    </source>
</evidence>
<gene>
    <name evidence="3" type="ORF">J21TS3_51440</name>
</gene>
<evidence type="ECO:0000313" key="4">
    <source>
        <dbReference type="Proteomes" id="UP000680638"/>
    </source>
</evidence>
<proteinExistence type="predicted"/>
<feature type="domain" description="YdbS-like PH" evidence="2">
    <location>
        <begin position="78"/>
        <end position="134"/>
    </location>
</feature>
<dbReference type="EMBL" id="BORW01000058">
    <property type="protein sequence ID" value="GIO70323.1"/>
    <property type="molecule type" value="Genomic_DNA"/>
</dbReference>
<keyword evidence="1" id="KW-0812">Transmembrane</keyword>
<evidence type="ECO:0000259" key="2">
    <source>
        <dbReference type="Pfam" id="PF03703"/>
    </source>
</evidence>
<dbReference type="PANTHER" id="PTHR34473:SF2">
    <property type="entry name" value="UPF0699 TRANSMEMBRANE PROTEIN YDBT"/>
    <property type="match status" value="1"/>
</dbReference>
<dbReference type="Proteomes" id="UP000680638">
    <property type="component" value="Unassembled WGS sequence"/>
</dbReference>
<sequence length="140" mass="16000">MSLGHTLIMTMVQGKLLVIWLVLAGGGLKLWDQWLRGTSAWAYIYDRLMLASIPGMIAIYVILTWMIALIATFFLEYGFRLKVHGDSITIERGFLEKKRKVIKTNRIQAVRVTENVLHRLFGMASVRIVMSGSSEEDKKR</sequence>